<feature type="region of interest" description="Disordered" evidence="6">
    <location>
        <begin position="4081"/>
        <end position="4120"/>
    </location>
</feature>
<organism evidence="8 9">
    <name type="scientific">Photobacterium gaetbulicola</name>
    <dbReference type="NCBI Taxonomy" id="1295392"/>
    <lineage>
        <taxon>Bacteria</taxon>
        <taxon>Pseudomonadati</taxon>
        <taxon>Pseudomonadota</taxon>
        <taxon>Gammaproteobacteria</taxon>
        <taxon>Vibrionales</taxon>
        <taxon>Vibrionaceae</taxon>
        <taxon>Photobacterium</taxon>
    </lineage>
</organism>
<dbReference type="InterPro" id="IPR045851">
    <property type="entry name" value="AMP-bd_C_sf"/>
</dbReference>
<proteinExistence type="inferred from homology"/>
<feature type="compositionally biased region" description="Basic and acidic residues" evidence="6">
    <location>
        <begin position="4111"/>
        <end position="4120"/>
    </location>
</feature>
<feature type="compositionally biased region" description="Basic residues" evidence="6">
    <location>
        <begin position="4094"/>
        <end position="4104"/>
    </location>
</feature>
<dbReference type="SMART" id="SM01294">
    <property type="entry name" value="PKS_PP_betabranch"/>
    <property type="match status" value="1"/>
</dbReference>
<dbReference type="FunFam" id="3.40.50.980:FF:000001">
    <property type="entry name" value="Non-ribosomal peptide synthetase"/>
    <property type="match status" value="3"/>
</dbReference>
<dbReference type="CDD" id="cd19543">
    <property type="entry name" value="DCL_NRPS"/>
    <property type="match status" value="3"/>
</dbReference>
<dbReference type="InterPro" id="IPR006162">
    <property type="entry name" value="Ppantetheine_attach_site"/>
</dbReference>
<dbReference type="CDD" id="cd19534">
    <property type="entry name" value="E_NRPS"/>
    <property type="match status" value="2"/>
</dbReference>
<dbReference type="Gene3D" id="2.30.38.10">
    <property type="entry name" value="Luciferase, Domain 3"/>
    <property type="match status" value="2"/>
</dbReference>
<dbReference type="PROSITE" id="PS00012">
    <property type="entry name" value="PHOSPHOPANTETHEINE"/>
    <property type="match status" value="1"/>
</dbReference>
<evidence type="ECO:0000256" key="5">
    <source>
        <dbReference type="ARBA" id="ARBA00022737"/>
    </source>
</evidence>
<evidence type="ECO:0000313" key="9">
    <source>
        <dbReference type="Proteomes" id="UP000031278"/>
    </source>
</evidence>
<evidence type="ECO:0000256" key="6">
    <source>
        <dbReference type="SAM" id="MobiDB-lite"/>
    </source>
</evidence>
<keyword evidence="5" id="KW-0677">Repeat</keyword>
<protein>
    <recommendedName>
        <fullName evidence="7">Carrier domain-containing protein</fullName>
    </recommendedName>
</protein>
<evidence type="ECO:0000256" key="3">
    <source>
        <dbReference type="ARBA" id="ARBA00022450"/>
    </source>
</evidence>
<dbReference type="FunFam" id="3.30.300.30:FF:000010">
    <property type="entry name" value="Enterobactin synthetase component F"/>
    <property type="match status" value="1"/>
</dbReference>
<dbReference type="InterPro" id="IPR023213">
    <property type="entry name" value="CAT-like_dom_sf"/>
</dbReference>
<keyword evidence="4" id="KW-0597">Phosphoprotein</keyword>
<dbReference type="FunFam" id="2.30.38.10:FF:000001">
    <property type="entry name" value="Non-ribosomal peptide synthetase PvdI"/>
    <property type="match status" value="2"/>
</dbReference>
<feature type="domain" description="Carrier" evidence="7">
    <location>
        <begin position="3998"/>
        <end position="4073"/>
    </location>
</feature>
<dbReference type="PANTHER" id="PTHR45527:SF14">
    <property type="entry name" value="PLIPASTATIN SYNTHASE SUBUNIT B"/>
    <property type="match status" value="1"/>
</dbReference>
<dbReference type="SMART" id="SM00823">
    <property type="entry name" value="PKS_PP"/>
    <property type="match status" value="3"/>
</dbReference>
<dbReference type="RefSeq" id="WP_039460734.1">
    <property type="nucleotide sequence ID" value="NZ_JWLZ01000135.1"/>
</dbReference>
<feature type="domain" description="Carrier" evidence="7">
    <location>
        <begin position="2486"/>
        <end position="2560"/>
    </location>
</feature>
<dbReference type="Gene3D" id="3.30.559.10">
    <property type="entry name" value="Chloramphenicol acetyltransferase-like domain"/>
    <property type="match status" value="5"/>
</dbReference>
<dbReference type="Pfam" id="PF13193">
    <property type="entry name" value="AMP-binding_C"/>
    <property type="match status" value="2"/>
</dbReference>
<dbReference type="SUPFAM" id="SSF47336">
    <property type="entry name" value="ACP-like"/>
    <property type="match status" value="3"/>
</dbReference>
<dbReference type="InterPro" id="IPR042099">
    <property type="entry name" value="ANL_N_sf"/>
</dbReference>
<dbReference type="Gene3D" id="1.10.1200.10">
    <property type="entry name" value="ACP-like"/>
    <property type="match status" value="3"/>
</dbReference>
<evidence type="ECO:0000256" key="4">
    <source>
        <dbReference type="ARBA" id="ARBA00022553"/>
    </source>
</evidence>
<dbReference type="GO" id="GO:0044550">
    <property type="term" value="P:secondary metabolite biosynthetic process"/>
    <property type="evidence" value="ECO:0007669"/>
    <property type="project" value="UniProtKB-ARBA"/>
</dbReference>
<dbReference type="InterPro" id="IPR020806">
    <property type="entry name" value="PKS_PP-bd"/>
</dbReference>
<sequence length="4120" mass="456983">MNKTSVENIFPLSPMQEGMLFHTLYAPHSGMYCEQFTWPADIANVPAFEQAWQQVISHHPVLRTAFFWEQAEKNMQVTFRDVTMPFTTFDWSHLPETEQQAALKQHLKADREAGFDLNKPPLMRAALIKREDDRYWFCWSYHHLLLDGWSSYLVLKDVFSAYQALLDRQQPEFAALPPYSHYVSWLSKQDLNQAETFWRDYLKGFNAPNAVGNSSHAVKQDNPVYHTLVNQLSTEETASLQAIAKKQRLTLNTLLQAAWALLVHHHSRDSDIVFGMSVSGRPAELKDVDKMVGLFINTLPVRTAILPEQKVADWLKTVQKQQLKTQPYEYTPLQDIQSWSEVPQGTALFDSMLAVETYPIGSHAGRMAELEVHQSTNYPLTVVIEPGVQLALRISYDTSRFAEAETARLLEQYRHILCHLPGAMDKPVGEVPWVPEHQLAEVMALTGNDEQYFPVEQCLHQLFSEQAQLRPEAVAVSDEAGSLTYGELDGLSNRWAHKLVADGIKPEDKVGICLPRSTDLIVAILAVLKAGACYVPLDGDAPSQRLKYIIEDAGLKRVLIATEEQADIAPGICQVMSESSLSPAHSSAELAVDVSPQNAAYIIYTSGSTGNPKGVVVEHRQVVRLFSATDHWFGFTANDVWTLFHSAAFDFSVWELWGALIYGGELVVVPFWVSRSPDAFFTLLADKQVTVLNQTPSAFRQLTAVAKSLPRQEAKQLALRYVVFGGEALDYQALAPWFEIYGDDQPTLINMYGITETTVHVTYREIREADLGQSAAASAIGRAIPDLRVMVLDDHLEPVPVGVPGELCVAGAGVTRGYLGRPELNQARFISHPRLKSGERLYRSGDLVSWLEDGSLDYLGRIDQQVKIRGFRIELGEIESALGALPGVSEAVVTVSQLNGQKQLVAYYVAEAGGALDHRALRQQLDNVLPSYMLPAAYVPLETVPLTINNKVDRKALPVPELGQQATGEYRPPVTATEKILAELWGQLLSVTQIGVDDNFFELGGDSILSIQMVARAKKHSLRIVPKEVFEYPTIAGLAEHLDATVREVEAVDQGVVSGEMPLMPVARWWLALEPENPNHYNQAFVMRTPQDFCAESMTAALNAVIRHHDALRLRLVEGDGRYQADIMAKAEPVCVEVARCGATGEQRREYIRQVGQRIQASLRPADGRNLRAAWIPPQQEHSGKLVLAIHHLVVDGVSWRILLDDLLSAYHQICHGETVALPDKTHAYSLWAEKLVAFAQSESITEQLPYWQAATRADLASLPTDFNDAQANVYALQKTHTVTLDKTTTRQILGDANKAYKTSVNDILVAGLAKSLADWSGNSAIRVDLEGHGREDIFPELDISRTVGWFTSIYPVCLEVSQAGGVELLKSVKEQLRRVPMQGLGFGLLNFLAGERLLSYSPQVAFNYLGRFSPGSADEGFSLADDEVGPTADENNRRSHQIIIDAWETDQQLTFRWSYSSGIHRDETVARLADGYLAQLAEITAACCAPDAKGYTPSDFPLLDLSQPQVDQLVAEYPDMVDAYPLSATQKGMLFHSLYDNDDDAYVNQFCCEFGDNLEVSLFQQAWEGVLARHPALRSCFVWQDRDEPVQIVVDRSAGYFAPLPQAVLKMDALDEWLAADREKGLDLNAGPMRMHLLPTDRESWLFVWTHHHILFDGWSLAQILGEVFHCYEALLNGAAPELAPVKSYQEYIAWRAQEGDKDSEAFWRGQLEGMESATPIMVDTVPAATGGREADGLNLYVQHCERALGSALNALAKDKQCTLNTLIQAAWGMLLYKYSGESDVVFGMTVAGRPVEVDEIESIVGLFINTVPMRMDIQGASSVTSVLAAIQQQQVKIMEHEQTPLADIQAWSPLANGEALFDSIVVVENYPMGDVLMKQEGPLAIRSVRFDEITNYPITLIAMPGDQLSFKIVFDPEKVAANAAETMLSHFVCLLESMVAQPDRAVSQLAYLPQDEAATLLAMSRGEEAEYPSLPLPALVAQQASLSPSAVALKCADQSLTYLQLQQKSDQLAHWLVEQGLGKGDLVGLCMERSVDMVISMLAIMKAGCAYVPLDPDYPAERLGFILKDCEARLVLTQQQLLARLQGLALREVTWCAVDEAWDRIGQYSYLPVDVPVAMDDAAYLIYTSGSTGRPKGVINHHRGLCNRLHWMQEQFQLGVNDKLLQKTTFCFDVSVWELFSPLIAGATLVMAKPGGHLDPDYLVELIRHEQITLMHFVPSMLEVFLQADGVETCTSLQRVVCSGEALSYSLKQRFHARLGASLFNFYGPTEAAIEVSRWHCGDDAGREIVPIGYPVPNTQLYVLNKDRQLLPAGMTGELYIAGDQVATGYHKLPELSQQVFVADPYASKPGAVMYKTGDLVRYLPNRAIEYLGRVDFQVKLRGQRIELGEIEAAITRACGATSLVTVIQSERGDQKLLAYLVKDNGPVDEAELKQKLTESLPGYMVPSLWVQLACWPLNANGKVDRKALPIPDLALAVNDNYVAPRDEREDVLAQLWRELLQTRRVGIHDNFFELGGDSILSIQFVSRAKQAGYLFTAKQLFEQPTIAQLAQIASTDESGGVAKAEQAAVVGRVPMLPMAHWWLSAQPAQITHFNQAMLLSAPAGMDVGALKVAINALVVHHDALRTALAHEGGRWQTHILQPEMEVPVHCYDLAGDEAGWAEQIEHVAGRHQAQTDPSAGQNVQLLWFDAGVGGAGRLALIVHHLVVDGISWRVLIEDLNTAYQQAVSGQPIALPEKTHSVADWAEELADRAQSQGVENQRDYWLAAAQAQGEVVTHDVTSAPEDNVEASADAWVDAISPEVSAAIVGPANKAYRTQVNDLLLTALSLAVAGASGRVRVDLEGHGREGSLLDVSRTVGWFTSLYPVALELPQTGLKAQIQAVKEQLRAIPDGGLGYGLLRYLQQDDALDCQSQIAFNYLGRLDGSEGADTPFQLEYGSAGPNRAAAHHRRHEIVIDAWLVEGQLHVRWSYSRCLHAQATIAELANRFRTALTDIARHCGNSLKLGYTPSDFPTVELNQQQLDKLAGSDGHIDDIYALTPTQQGMLFHSLYQQGSGVYVNQFRCRFGDGFELDAFQEAWGRLIGRHEVLRTGYVWQELAAPVAVVQSRPDIRWTELDWRHMPTAEQEQALEAWLNADREQGFDLTQAPLMRLSLIRMADDVVQFVWSHHHILMDGWSMAQLFKELFTDYAYASEFLQVPTFRYHAYRGHIEWLSDQDPQAANAYWREQLGTFAEPTPLPRDTARGAATAPNNERHQCLSASQTRQLEQFARQHHITLNSLVQGAWALLLHRYSGCRDIVFGSTVSGRSAELTGVEEMVGLFINTLPVRFDIDPDQPLLEWLQEIQLAQAGMRQFEYSSLAEIKGLTNVPLDLPLFESIVVFENYPVDEILKQHDDGFDISQISFHEVTNYALTLIVNPGEGLHFKLLYNDSRFEHGTISSLLEYLVELLSKMIDSPHQPLSRQQVLPAAQQQLVVVEPNQTDSEYAAGNVVDALRYWAEHCPSAEAVTFDGRTLSYAELDRQTNKLAHWLREQGVGKETFVGICAERSLEMVIAIWATIKAGGAYVPFDPDYPAERLAYMLEDAAVSVLLTQSALVSRLPADLAMQLCCLDQMDSQLAAYTDSALEAEFDADQAAYMIYTSGSTGRPKGVVNTHGALWNRLQWQTQMLGLDRSDVFVQKTTFCFDVSVWEFFNPLIIGARLEVARPGGHLDNNYLRQLIQSKGVSVIHFVPSMLQLFIDSTGVEQCRSLANVVCSGEALPRDLAERVAAKLPKAELVNLYGPTEAAIDVSIWKCSEPSPSKGVPIGRAVPNTKLYILDEHLVPVPFGAKGELYIGGCQLARGYWNRPELNEERFVPDPFSDKDGQRLYRTGDQVCYSAPGVIEYIGRLDFQVKLRGQRIELGEIEAAISQHCSGQAAVVLHEDGGGQRLVAFVAGTDRSGFDEPALRSALAASLPAYMVPGQFVTLADMPLTPNGKLDRKALRVPAFSPQVTDAVLPKTQEETCIASIWQEVLGVDVIGRSTNFFEAGGHSLSLIKVQSLIAERLGRDIALVTLFEYPTISALVGYMFDEQQAAQAEQDKALETQHNERRKIGTNRLMRRRSLSAGTSNDKEFSKNVK</sequence>
<comment type="caution">
    <text evidence="8">The sequence shown here is derived from an EMBL/GenBank/DDBJ whole genome shotgun (WGS) entry which is preliminary data.</text>
</comment>
<dbReference type="SUPFAM" id="SSF52777">
    <property type="entry name" value="CoA-dependent acyltransferases"/>
    <property type="match status" value="10"/>
</dbReference>
<dbReference type="CDD" id="cd17643">
    <property type="entry name" value="A_NRPS_Cytc1-like"/>
    <property type="match status" value="1"/>
</dbReference>
<dbReference type="EMBL" id="JWLZ01000135">
    <property type="protein sequence ID" value="KHT64005.1"/>
    <property type="molecule type" value="Genomic_DNA"/>
</dbReference>
<dbReference type="InterPro" id="IPR020845">
    <property type="entry name" value="AMP-binding_CS"/>
</dbReference>
<dbReference type="GO" id="GO:0031177">
    <property type="term" value="F:phosphopantetheine binding"/>
    <property type="evidence" value="ECO:0007669"/>
    <property type="project" value="InterPro"/>
</dbReference>
<gene>
    <name evidence="8" type="ORF">RJ45_08850</name>
</gene>
<dbReference type="NCBIfam" id="NF003417">
    <property type="entry name" value="PRK04813.1"/>
    <property type="match status" value="3"/>
</dbReference>
<dbReference type="GO" id="GO:0005829">
    <property type="term" value="C:cytosol"/>
    <property type="evidence" value="ECO:0007669"/>
    <property type="project" value="TreeGrafter"/>
</dbReference>
<evidence type="ECO:0000256" key="2">
    <source>
        <dbReference type="ARBA" id="ARBA00006432"/>
    </source>
</evidence>
<dbReference type="NCBIfam" id="TIGR01720">
    <property type="entry name" value="NRPS-para261"/>
    <property type="match status" value="2"/>
</dbReference>
<dbReference type="InterPro" id="IPR001242">
    <property type="entry name" value="Condensation_dom"/>
</dbReference>
<reference evidence="8 9" key="1">
    <citation type="submission" date="2014-12" db="EMBL/GenBank/DDBJ databases">
        <title>Genome sequencing of Photobacterium gaetbulicola AD005a.</title>
        <authorList>
            <person name="Adrian T.G.S."/>
            <person name="Chan K.G."/>
        </authorList>
    </citation>
    <scope>NUCLEOTIDE SEQUENCE [LARGE SCALE GENOMIC DNA]</scope>
    <source>
        <strain evidence="8 9">AD005a</strain>
    </source>
</reference>
<keyword evidence="3" id="KW-0596">Phosphopantetheine</keyword>
<evidence type="ECO:0000313" key="8">
    <source>
        <dbReference type="EMBL" id="KHT64005.1"/>
    </source>
</evidence>
<dbReference type="InterPro" id="IPR010071">
    <property type="entry name" value="AA_adenyl_dom"/>
</dbReference>
<dbReference type="GO" id="GO:0043041">
    <property type="term" value="P:amino acid activation for nonribosomal peptide biosynthetic process"/>
    <property type="evidence" value="ECO:0007669"/>
    <property type="project" value="TreeGrafter"/>
</dbReference>
<dbReference type="NCBIfam" id="TIGR01733">
    <property type="entry name" value="AA-adenyl-dom"/>
    <property type="match status" value="3"/>
</dbReference>
<dbReference type="InterPro" id="IPR000873">
    <property type="entry name" value="AMP-dep_synth/lig_dom"/>
</dbReference>
<comment type="cofactor">
    <cofactor evidence="1">
        <name>pantetheine 4'-phosphate</name>
        <dbReference type="ChEBI" id="CHEBI:47942"/>
    </cofactor>
</comment>
<dbReference type="Gene3D" id="3.40.50.980">
    <property type="match status" value="4"/>
</dbReference>
<dbReference type="FunFam" id="3.30.300.30:FF:000015">
    <property type="entry name" value="Nonribosomal peptide synthase SidD"/>
    <property type="match status" value="2"/>
</dbReference>
<dbReference type="Pfam" id="PF00501">
    <property type="entry name" value="AMP-binding"/>
    <property type="match status" value="3"/>
</dbReference>
<comment type="similarity">
    <text evidence="2">Belongs to the ATP-dependent AMP-binding enzyme family.</text>
</comment>
<feature type="domain" description="Carrier" evidence="7">
    <location>
        <begin position="972"/>
        <end position="1046"/>
    </location>
</feature>
<dbReference type="Gene3D" id="3.30.559.30">
    <property type="entry name" value="Nonribosomal peptide synthetase, condensation domain"/>
    <property type="match status" value="5"/>
</dbReference>
<name>A0A0B9GGT6_9GAMM</name>
<dbReference type="FunFam" id="1.10.1200.10:FF:000005">
    <property type="entry name" value="Nonribosomal peptide synthetase 1"/>
    <property type="match status" value="2"/>
</dbReference>
<feature type="compositionally biased region" description="Basic and acidic residues" evidence="6">
    <location>
        <begin position="4081"/>
        <end position="4093"/>
    </location>
</feature>
<dbReference type="Proteomes" id="UP000031278">
    <property type="component" value="Unassembled WGS sequence"/>
</dbReference>
<dbReference type="InterPro" id="IPR036736">
    <property type="entry name" value="ACP-like_sf"/>
</dbReference>
<dbReference type="InterPro" id="IPR025110">
    <property type="entry name" value="AMP-bd_C"/>
</dbReference>
<dbReference type="PANTHER" id="PTHR45527">
    <property type="entry name" value="NONRIBOSOMAL PEPTIDE SYNTHETASE"/>
    <property type="match status" value="1"/>
</dbReference>
<evidence type="ECO:0000256" key="1">
    <source>
        <dbReference type="ARBA" id="ARBA00001957"/>
    </source>
</evidence>
<dbReference type="Gene3D" id="3.30.300.30">
    <property type="match status" value="3"/>
</dbReference>
<dbReference type="Gene3D" id="3.40.50.12780">
    <property type="entry name" value="N-terminal domain of ligase-like"/>
    <property type="match status" value="1"/>
</dbReference>
<dbReference type="SUPFAM" id="SSF56801">
    <property type="entry name" value="Acetyl-CoA synthetase-like"/>
    <property type="match status" value="3"/>
</dbReference>
<dbReference type="CDD" id="cd17646">
    <property type="entry name" value="A_NRPS_AB3403-like"/>
    <property type="match status" value="2"/>
</dbReference>
<dbReference type="FunFam" id="3.40.50.980:FF:000002">
    <property type="entry name" value="Enterobactin synthetase component F"/>
    <property type="match status" value="3"/>
</dbReference>
<dbReference type="FunFam" id="3.40.50.12780:FF:000012">
    <property type="entry name" value="Non-ribosomal peptide synthetase"/>
    <property type="match status" value="3"/>
</dbReference>
<dbReference type="PROSITE" id="PS50075">
    <property type="entry name" value="CARRIER"/>
    <property type="match status" value="3"/>
</dbReference>
<dbReference type="GO" id="GO:0003824">
    <property type="term" value="F:catalytic activity"/>
    <property type="evidence" value="ECO:0007669"/>
    <property type="project" value="UniProtKB-KW"/>
</dbReference>
<dbReference type="Pfam" id="PF00668">
    <property type="entry name" value="Condensation"/>
    <property type="match status" value="5"/>
</dbReference>
<dbReference type="InterPro" id="IPR010060">
    <property type="entry name" value="NRPS_synth"/>
</dbReference>
<dbReference type="InterPro" id="IPR009081">
    <property type="entry name" value="PP-bd_ACP"/>
</dbReference>
<evidence type="ECO:0000259" key="7">
    <source>
        <dbReference type="PROSITE" id="PS50075"/>
    </source>
</evidence>
<dbReference type="Pfam" id="PF00550">
    <property type="entry name" value="PP-binding"/>
    <property type="match status" value="3"/>
</dbReference>
<accession>A0A0B9GGT6</accession>
<dbReference type="PROSITE" id="PS00455">
    <property type="entry name" value="AMP_BINDING"/>
    <property type="match status" value="3"/>
</dbReference>